<dbReference type="InterPro" id="IPR000073">
    <property type="entry name" value="AB_hydrolase_1"/>
</dbReference>
<feature type="domain" description="AB hydrolase-1" evidence="1">
    <location>
        <begin position="29"/>
        <end position="138"/>
    </location>
</feature>
<dbReference type="InterPro" id="IPR050228">
    <property type="entry name" value="Carboxylesterase_BioH"/>
</dbReference>
<gene>
    <name evidence="2" type="ORF">H1P_1630018</name>
</gene>
<dbReference type="AlphaFoldDB" id="A0A563VMX5"/>
<protein>
    <submittedName>
        <fullName evidence="2">Putative hydrolase or acyltransferase of alpha/beta superfamily</fullName>
    </submittedName>
</protein>
<dbReference type="InterPro" id="IPR029058">
    <property type="entry name" value="AB_hydrolase_fold"/>
</dbReference>
<dbReference type="Gene3D" id="3.40.50.1820">
    <property type="entry name" value="alpha/beta hydrolase"/>
    <property type="match status" value="1"/>
</dbReference>
<evidence type="ECO:0000313" key="3">
    <source>
        <dbReference type="Proteomes" id="UP000320055"/>
    </source>
</evidence>
<keyword evidence="2" id="KW-0808">Transferase</keyword>
<dbReference type="RefSeq" id="WP_144870834.1">
    <property type="nucleotide sequence ID" value="NZ_LR213914.1"/>
</dbReference>
<reference evidence="2 3" key="1">
    <citation type="submission" date="2019-01" db="EMBL/GenBank/DDBJ databases">
        <authorList>
            <person name="Brito A."/>
        </authorList>
    </citation>
    <scope>NUCLEOTIDE SEQUENCE [LARGE SCALE GENOMIC DNA]</scope>
    <source>
        <strain evidence="2">1</strain>
    </source>
</reference>
<sequence length="280" mass="31398">MAVQECQIEVGKLQWFYRQTEVESDKPPAILLHGVPTHSYTWRGVMTNLAEKRISSIAPDWIGCGFSGKPGKRDFAYTPDAYITALTDLIAALELDKFYLVVQGFLGSVGIQYALRNPDKITKLVILNTPLTNDAKLPWKMKQWSIPIVGDMLTQDPLQIDKTLEGGSGFIIKDGELAIHRKPFLETSAVGRSLMAIIKGMQLSQSTTEITQGLKEATFPTLILWGEADPWLDTSEVETLAKTNSAIDFTKLPEAKHYPQEHWSQEITGEITDFFRRQVL</sequence>
<dbReference type="PRINTS" id="PR00412">
    <property type="entry name" value="EPOXHYDRLASE"/>
</dbReference>
<dbReference type="GO" id="GO:0016787">
    <property type="term" value="F:hydrolase activity"/>
    <property type="evidence" value="ECO:0007669"/>
    <property type="project" value="UniProtKB-KW"/>
</dbReference>
<dbReference type="Proteomes" id="UP000320055">
    <property type="component" value="Unassembled WGS sequence"/>
</dbReference>
<dbReference type="Pfam" id="PF00561">
    <property type="entry name" value="Abhydrolase_1"/>
    <property type="match status" value="1"/>
</dbReference>
<keyword evidence="2" id="KW-0012">Acyltransferase</keyword>
<dbReference type="PRINTS" id="PR00111">
    <property type="entry name" value="ABHYDROLASE"/>
</dbReference>
<dbReference type="SUPFAM" id="SSF53474">
    <property type="entry name" value="alpha/beta-Hydrolases"/>
    <property type="match status" value="1"/>
</dbReference>
<dbReference type="PANTHER" id="PTHR43194:SF2">
    <property type="entry name" value="PEROXISOMAL MEMBRANE PROTEIN LPX1"/>
    <property type="match status" value="1"/>
</dbReference>
<dbReference type="PANTHER" id="PTHR43194">
    <property type="entry name" value="HYDROLASE ALPHA/BETA FOLD FAMILY"/>
    <property type="match status" value="1"/>
</dbReference>
<keyword evidence="2" id="KW-0378">Hydrolase</keyword>
<name>A0A563VMX5_9CYAN</name>
<proteinExistence type="predicted"/>
<dbReference type="InterPro" id="IPR000639">
    <property type="entry name" value="Epox_hydrolase-like"/>
</dbReference>
<accession>A0A563VMX5</accession>
<dbReference type="GO" id="GO:0016746">
    <property type="term" value="F:acyltransferase activity"/>
    <property type="evidence" value="ECO:0007669"/>
    <property type="project" value="UniProtKB-KW"/>
</dbReference>
<evidence type="ECO:0000313" key="2">
    <source>
        <dbReference type="EMBL" id="VEP12762.1"/>
    </source>
</evidence>
<organism evidence="2 3">
    <name type="scientific">Hyella patelloides LEGE 07179</name>
    <dbReference type="NCBI Taxonomy" id="945734"/>
    <lineage>
        <taxon>Bacteria</taxon>
        <taxon>Bacillati</taxon>
        <taxon>Cyanobacteriota</taxon>
        <taxon>Cyanophyceae</taxon>
        <taxon>Pleurocapsales</taxon>
        <taxon>Hyellaceae</taxon>
        <taxon>Hyella</taxon>
    </lineage>
</organism>
<dbReference type="EMBL" id="CAACVJ010000072">
    <property type="protein sequence ID" value="VEP12762.1"/>
    <property type="molecule type" value="Genomic_DNA"/>
</dbReference>
<dbReference type="OrthoDB" id="9797695at2"/>
<evidence type="ECO:0000259" key="1">
    <source>
        <dbReference type="Pfam" id="PF00561"/>
    </source>
</evidence>
<keyword evidence="3" id="KW-1185">Reference proteome</keyword>